<dbReference type="EMBL" id="JACBZA010000001">
    <property type="protein sequence ID" value="NYH84077.1"/>
    <property type="molecule type" value="Genomic_DNA"/>
</dbReference>
<organism evidence="3 4">
    <name type="scientific">Actinopolymorpha cephalotaxi</name>
    <dbReference type="NCBI Taxonomy" id="504797"/>
    <lineage>
        <taxon>Bacteria</taxon>
        <taxon>Bacillati</taxon>
        <taxon>Actinomycetota</taxon>
        <taxon>Actinomycetes</taxon>
        <taxon>Propionibacteriales</taxon>
        <taxon>Actinopolymorphaceae</taxon>
        <taxon>Actinopolymorpha</taxon>
    </lineage>
</organism>
<evidence type="ECO:0000313" key="4">
    <source>
        <dbReference type="Proteomes" id="UP000199052"/>
    </source>
</evidence>
<keyword evidence="3" id="KW-0808">Transferase</keyword>
<dbReference type="Pfam" id="PF01636">
    <property type="entry name" value="APH"/>
    <property type="match status" value="1"/>
</dbReference>
<evidence type="ECO:0000313" key="3">
    <source>
        <dbReference type="EMBL" id="SFH68356.1"/>
    </source>
</evidence>
<keyword evidence="5" id="KW-1185">Reference proteome</keyword>
<accession>A0A1I3C1Z9</accession>
<reference evidence="2 5" key="2">
    <citation type="submission" date="2020-07" db="EMBL/GenBank/DDBJ databases">
        <title>Sequencing the genomes of 1000 actinobacteria strains.</title>
        <authorList>
            <person name="Klenk H.-P."/>
        </authorList>
    </citation>
    <scope>NUCLEOTIDE SEQUENCE [LARGE SCALE GENOMIC DNA]</scope>
    <source>
        <strain evidence="2 5">DSM 45117</strain>
    </source>
</reference>
<dbReference type="InterPro" id="IPR011009">
    <property type="entry name" value="Kinase-like_dom_sf"/>
</dbReference>
<dbReference type="RefSeq" id="WP_092890425.1">
    <property type="nucleotide sequence ID" value="NZ_FOOI01000028.1"/>
</dbReference>
<dbReference type="GO" id="GO:0016740">
    <property type="term" value="F:transferase activity"/>
    <property type="evidence" value="ECO:0007669"/>
    <property type="project" value="UniProtKB-KW"/>
</dbReference>
<evidence type="ECO:0000259" key="1">
    <source>
        <dbReference type="Pfam" id="PF01636"/>
    </source>
</evidence>
<dbReference type="AlphaFoldDB" id="A0A1I3C1Z9"/>
<evidence type="ECO:0000313" key="2">
    <source>
        <dbReference type="EMBL" id="NYH84077.1"/>
    </source>
</evidence>
<dbReference type="Proteomes" id="UP000533017">
    <property type="component" value="Unassembled WGS sequence"/>
</dbReference>
<feature type="domain" description="Aminoglycoside phosphotransferase" evidence="1">
    <location>
        <begin position="209"/>
        <end position="417"/>
    </location>
</feature>
<name>A0A1I3C1Z9_9ACTN</name>
<dbReference type="SUPFAM" id="SSF56112">
    <property type="entry name" value="Protein kinase-like (PK-like)"/>
    <property type="match status" value="1"/>
</dbReference>
<dbReference type="OrthoDB" id="7842280at2"/>
<sequence length="485" mass="51956">MVSISSHASGQIMRLVAGHLGLEGVRRAVSDPFAYGLGPLLDQCLPGRSRLVVPHLLRSKYKPGHKLSAYYTLDAGRDRRTSRHLAVTWSMVPADLGGTSPLEREAKASGLVEPFTRLVAASPDGCLTLVIAPIDPAFPRLVRLYEPGYVTSTAASLAGRLATGGREVHPEVHTEVHTIRYRPGQRHVLRVVTAESAGGAGECSPASSETFLKAYRDGTGARAIAVAAALDTLLTASVPGVRPARPIGYVEADQAAWWAAEDGEPLWRRLTDPRAPGLLRRIGQALRVVHDAGHVPADAARSRTVPAYPPIPTLPILPRYDASAELAAVVRAAEHIQGLLPQVGTRIRDVISRLGDRLAARPAEPATLTHGDLKCDNILATHGELRLLDLDRAAIAEPALDLGKFVADLSWWHASLDVDARPAISAFLDGYGPCDRVRLARAHDLAVLFQLKLGARRIPVHHPEWADHVDGAVRLAENAVAGGAQ</sequence>
<evidence type="ECO:0000313" key="5">
    <source>
        <dbReference type="Proteomes" id="UP000533017"/>
    </source>
</evidence>
<reference evidence="3 4" key="1">
    <citation type="submission" date="2016-10" db="EMBL/GenBank/DDBJ databases">
        <authorList>
            <person name="de Groot N.N."/>
        </authorList>
    </citation>
    <scope>NUCLEOTIDE SEQUENCE [LARGE SCALE GENOMIC DNA]</scope>
    <source>
        <strain evidence="3 4">CPCC 202808</strain>
    </source>
</reference>
<dbReference type="Proteomes" id="UP000199052">
    <property type="component" value="Unassembled WGS sequence"/>
</dbReference>
<dbReference type="STRING" id="504797.SAMN05421678_12829"/>
<dbReference type="InterPro" id="IPR002575">
    <property type="entry name" value="Aminoglycoside_PTrfase"/>
</dbReference>
<proteinExistence type="predicted"/>
<gene>
    <name evidence="2" type="ORF">FHR37_002928</name>
    <name evidence="3" type="ORF">SAMN05421678_12829</name>
</gene>
<protein>
    <submittedName>
        <fullName evidence="3">Phosphotransferase enzyme family protein</fullName>
    </submittedName>
</protein>
<dbReference type="Gene3D" id="3.90.1200.10">
    <property type="match status" value="1"/>
</dbReference>
<dbReference type="EMBL" id="FOOI01000028">
    <property type="protein sequence ID" value="SFH68356.1"/>
    <property type="molecule type" value="Genomic_DNA"/>
</dbReference>